<name>K6YUR5_9ALTE</name>
<proteinExistence type="predicted"/>
<dbReference type="RefSeq" id="WP_007625351.1">
    <property type="nucleotide sequence ID" value="NZ_BAEO01000065.1"/>
</dbReference>
<dbReference type="OrthoDB" id="9967069at2"/>
<organism evidence="1 2">
    <name type="scientific">Paraglaciecola arctica BSs20135</name>
    <dbReference type="NCBI Taxonomy" id="493475"/>
    <lineage>
        <taxon>Bacteria</taxon>
        <taxon>Pseudomonadati</taxon>
        <taxon>Pseudomonadota</taxon>
        <taxon>Gammaproteobacteria</taxon>
        <taxon>Alteromonadales</taxon>
        <taxon>Alteromonadaceae</taxon>
        <taxon>Paraglaciecola</taxon>
    </lineage>
</organism>
<accession>K6YUR5</accession>
<sequence length="71" mass="8412">MLKENIKTFDDDGQLIEGYRVMTGKRELHQVIYFKDKKESDTTIYELGQKDSVMLRYAELIVWQMSAGRHI</sequence>
<evidence type="ECO:0000313" key="2">
    <source>
        <dbReference type="Proteomes" id="UP000006327"/>
    </source>
</evidence>
<gene>
    <name evidence="1" type="ORF">GARC_4962</name>
</gene>
<protein>
    <submittedName>
        <fullName evidence="1">Uncharacterized protein</fullName>
    </submittedName>
</protein>
<dbReference type="EMBL" id="BAEO01000065">
    <property type="protein sequence ID" value="GAC21897.1"/>
    <property type="molecule type" value="Genomic_DNA"/>
</dbReference>
<reference evidence="1 2" key="1">
    <citation type="journal article" date="2017" name="Antonie Van Leeuwenhoek">
        <title>Rhizobium rhizosphaerae sp. nov., a novel species isolated from rice rhizosphere.</title>
        <authorList>
            <person name="Zhao J.J."/>
            <person name="Zhang J."/>
            <person name="Zhang R.J."/>
            <person name="Zhang C.W."/>
            <person name="Yin H.Q."/>
            <person name="Zhang X.X."/>
        </authorList>
    </citation>
    <scope>NUCLEOTIDE SEQUENCE [LARGE SCALE GENOMIC DNA]</scope>
    <source>
        <strain evidence="1 2">BSs20135</strain>
    </source>
</reference>
<dbReference type="AlphaFoldDB" id="K6YUR5"/>
<dbReference type="Proteomes" id="UP000006327">
    <property type="component" value="Unassembled WGS sequence"/>
</dbReference>
<keyword evidence="2" id="KW-1185">Reference proteome</keyword>
<comment type="caution">
    <text evidence="1">The sequence shown here is derived from an EMBL/GenBank/DDBJ whole genome shotgun (WGS) entry which is preliminary data.</text>
</comment>
<evidence type="ECO:0000313" key="1">
    <source>
        <dbReference type="EMBL" id="GAC21897.1"/>
    </source>
</evidence>